<dbReference type="InterPro" id="IPR027304">
    <property type="entry name" value="Trigger_fact/SurA_dom_sf"/>
</dbReference>
<dbReference type="KEGG" id="mai:MICA_1317"/>
<feature type="domain" description="PpiC" evidence="12">
    <location>
        <begin position="246"/>
        <end position="355"/>
    </location>
</feature>
<dbReference type="Pfam" id="PF13624">
    <property type="entry name" value="SurA_N_3"/>
    <property type="match status" value="1"/>
</dbReference>
<dbReference type="PANTHER" id="PTHR47529">
    <property type="entry name" value="PEPTIDYL-PROLYL CIS-TRANS ISOMERASE D"/>
    <property type="match status" value="1"/>
</dbReference>
<evidence type="ECO:0000256" key="1">
    <source>
        <dbReference type="ARBA" id="ARBA00004382"/>
    </source>
</evidence>
<keyword evidence="6" id="KW-0472">Membrane</keyword>
<dbReference type="PROSITE" id="PS50198">
    <property type="entry name" value="PPIC_PPIASE_2"/>
    <property type="match status" value="1"/>
</dbReference>
<keyword evidence="14" id="KW-1185">Reference proteome</keyword>
<evidence type="ECO:0000259" key="12">
    <source>
        <dbReference type="PROSITE" id="PS50198"/>
    </source>
</evidence>
<keyword evidence="3" id="KW-0997">Cell inner membrane</keyword>
<evidence type="ECO:0000256" key="4">
    <source>
        <dbReference type="ARBA" id="ARBA00022692"/>
    </source>
</evidence>
<dbReference type="GO" id="GO:0003755">
    <property type="term" value="F:peptidyl-prolyl cis-trans isomerase activity"/>
    <property type="evidence" value="ECO:0007669"/>
    <property type="project" value="UniProtKB-KW"/>
</dbReference>
<dbReference type="InterPro" id="IPR052029">
    <property type="entry name" value="PpiD_chaperone"/>
</dbReference>
<keyword evidence="7" id="KW-0143">Chaperone</keyword>
<sequence length="640" mass="69369">MMRSMREGVHSKIIKIVLFGLLTMAVFGLVLMDVGGFFRGGMGNTNVATVAGSSISSTEFQRHVQRVLSNQGITPTDAYNFGYIDQILDNEIARTVISNATVDQGVLVGDDAVAKQINTMIAPLLQSNPEASKKDILQRVLMNQGISETEFVNAIRHEIANSTLQSAIQAGGALVTRDELVALYQLRNESRSINAIILKNSDMTDIKPADEAVLTVFYDAARARYAKPETRSMTIAVLSEKQVRDTMDISDEELRIEYDRNIAQYRTAEKRVLQQAVLIDQADAEAVKAKMDAGATLKDAVKSHTGKTDAYLGESEFERAGLIENIANGAFGAKVGDVVGPLETPLGWHILVLTKINAPDTTPFEKVKADLKKELLQIRLSDEILATANQIDDRLAAGESLDDIVKSMNLDVTKIGAVHNDGSTPDKKDGMTAFDKDRGAILETAFSVEAGETAPVMEISGGRFAAVRVDNVTPLSYTPYEEVKDEIAKGWMDDQRATANRDRAQKLQQAVAGGEKTLEQAAKDLGLSVQTFSNIKAGAEPKAPMSTATLAALFDGVQGETMMAPVDGGFMVGTITAINIPVADKISDQDLRPISDSITRTAGNEFMAVYVQHLEDKYGVKINRRMLDLMFGPESGTVAQ</sequence>
<dbReference type="SUPFAM" id="SSF54534">
    <property type="entry name" value="FKBP-like"/>
    <property type="match status" value="1"/>
</dbReference>
<keyword evidence="11" id="KW-0413">Isomerase</keyword>
<evidence type="ECO:0000256" key="10">
    <source>
        <dbReference type="ARBA" id="ARBA00042775"/>
    </source>
</evidence>
<comment type="similarity">
    <text evidence="8">Belongs to the PpiD chaperone family.</text>
</comment>
<accession>G2KSN9</accession>
<gene>
    <name evidence="13" type="ordered locus">MICA_1317</name>
</gene>
<reference evidence="13 14" key="1">
    <citation type="journal article" date="2011" name="BMC Genomics">
        <title>Genomic insights into an obligate epibiotic bacterial predator: Micavibrio aeruginosavorus ARL-13.</title>
        <authorList>
            <person name="Wang Z."/>
            <person name="Kadouri D."/>
            <person name="Wu M."/>
        </authorList>
    </citation>
    <scope>NUCLEOTIDE SEQUENCE [LARGE SCALE GENOMIC DNA]</scope>
    <source>
        <strain evidence="13 14">ARL-13</strain>
    </source>
</reference>
<evidence type="ECO:0000313" key="13">
    <source>
        <dbReference type="EMBL" id="AEP09639.1"/>
    </source>
</evidence>
<comment type="subcellular location">
    <subcellularLocation>
        <location evidence="1">Cell inner membrane</location>
        <topology evidence="1">Single-pass type II membrane protein</topology>
        <orientation evidence="1">Periplasmic side</orientation>
    </subcellularLocation>
</comment>
<evidence type="ECO:0000256" key="3">
    <source>
        <dbReference type="ARBA" id="ARBA00022519"/>
    </source>
</evidence>
<dbReference type="EMBL" id="CP002382">
    <property type="protein sequence ID" value="AEP09639.1"/>
    <property type="molecule type" value="Genomic_DNA"/>
</dbReference>
<keyword evidence="2" id="KW-1003">Cell membrane</keyword>
<evidence type="ECO:0000256" key="8">
    <source>
        <dbReference type="ARBA" id="ARBA00038408"/>
    </source>
</evidence>
<organism evidence="13 14">
    <name type="scientific">Micavibrio aeruginosavorus (strain ARL-13)</name>
    <dbReference type="NCBI Taxonomy" id="856793"/>
    <lineage>
        <taxon>Bacteria</taxon>
        <taxon>Pseudomonadati</taxon>
        <taxon>Bdellovibrionota</taxon>
        <taxon>Bdellovibrionia</taxon>
        <taxon>Bdellovibrionales</taxon>
        <taxon>Pseudobdellovibrionaceae</taxon>
        <taxon>Micavibrio</taxon>
    </lineage>
</organism>
<dbReference type="OrthoDB" id="9768393at2"/>
<keyword evidence="5" id="KW-1133">Transmembrane helix</keyword>
<evidence type="ECO:0000256" key="6">
    <source>
        <dbReference type="ARBA" id="ARBA00023136"/>
    </source>
</evidence>
<dbReference type="RefSeq" id="WP_014102862.1">
    <property type="nucleotide sequence ID" value="NC_016026.1"/>
</dbReference>
<dbReference type="AlphaFoldDB" id="G2KSN9"/>
<evidence type="ECO:0000256" key="9">
    <source>
        <dbReference type="ARBA" id="ARBA00040743"/>
    </source>
</evidence>
<dbReference type="Pfam" id="PF13145">
    <property type="entry name" value="Rotamase_2"/>
    <property type="match status" value="2"/>
</dbReference>
<evidence type="ECO:0000256" key="11">
    <source>
        <dbReference type="PROSITE-ProRule" id="PRU00278"/>
    </source>
</evidence>
<dbReference type="SUPFAM" id="SSF109998">
    <property type="entry name" value="Triger factor/SurA peptide-binding domain-like"/>
    <property type="match status" value="1"/>
</dbReference>
<dbReference type="Gene3D" id="1.10.4030.10">
    <property type="entry name" value="Porin chaperone SurA, peptide-binding domain"/>
    <property type="match status" value="1"/>
</dbReference>
<dbReference type="Gene3D" id="3.10.50.40">
    <property type="match status" value="1"/>
</dbReference>
<name>G2KSN9_MICAA</name>
<keyword evidence="4" id="KW-0812">Transmembrane</keyword>
<evidence type="ECO:0000256" key="7">
    <source>
        <dbReference type="ARBA" id="ARBA00023186"/>
    </source>
</evidence>
<dbReference type="InterPro" id="IPR046357">
    <property type="entry name" value="PPIase_dom_sf"/>
</dbReference>
<proteinExistence type="inferred from homology"/>
<dbReference type="eggNOG" id="COG0760">
    <property type="taxonomic scope" value="Bacteria"/>
</dbReference>
<evidence type="ECO:0000256" key="5">
    <source>
        <dbReference type="ARBA" id="ARBA00022989"/>
    </source>
</evidence>
<protein>
    <recommendedName>
        <fullName evidence="9">Periplasmic chaperone PpiD</fullName>
    </recommendedName>
    <alternativeName>
        <fullName evidence="10">Periplasmic folding chaperone</fullName>
    </alternativeName>
</protein>
<dbReference type="Proteomes" id="UP000009286">
    <property type="component" value="Chromosome"/>
</dbReference>
<dbReference type="PANTHER" id="PTHR47529:SF1">
    <property type="entry name" value="PERIPLASMIC CHAPERONE PPID"/>
    <property type="match status" value="1"/>
</dbReference>
<dbReference type="InterPro" id="IPR000297">
    <property type="entry name" value="PPIase_PpiC"/>
</dbReference>
<dbReference type="HOGENOM" id="CLU_023843_2_1_5"/>
<keyword evidence="11" id="KW-0697">Rotamase</keyword>
<evidence type="ECO:0000313" key="14">
    <source>
        <dbReference type="Proteomes" id="UP000009286"/>
    </source>
</evidence>
<dbReference type="STRING" id="856793.MICA_1317"/>
<evidence type="ECO:0000256" key="2">
    <source>
        <dbReference type="ARBA" id="ARBA00022475"/>
    </source>
</evidence>
<dbReference type="GO" id="GO:0005886">
    <property type="term" value="C:plasma membrane"/>
    <property type="evidence" value="ECO:0007669"/>
    <property type="project" value="UniProtKB-SubCell"/>
</dbReference>